<sequence>MKGGYAEAYVPFCGLAVMEELSGIRTEVRDPMLEFIQQQQPREAFNQFQRAAIDQLARQFGL</sequence>
<dbReference type="InterPro" id="IPR037138">
    <property type="entry name" value="His_deacetylse_dom_sf"/>
</dbReference>
<name>A0A4U9U037_SERFO</name>
<protein>
    <submittedName>
        <fullName evidence="1">Histone deacetylase-like amidohydrolase</fullName>
        <ecNumber evidence="1">3.5.1.-</ecNumber>
    </submittedName>
</protein>
<gene>
    <name evidence="1" type="primary">hdaH_3</name>
    <name evidence="1" type="ORF">NCTC12965_02144</name>
</gene>
<accession>A0A4U9U037</accession>
<reference evidence="1" key="1">
    <citation type="submission" date="2019-05" db="EMBL/GenBank/DDBJ databases">
        <authorList>
            <consortium name="Pathogen Informatics"/>
        </authorList>
    </citation>
    <scope>NUCLEOTIDE SEQUENCE [LARGE SCALE GENOMIC DNA]</scope>
    <source>
        <strain evidence="1">NCTC12965</strain>
    </source>
</reference>
<dbReference type="EC" id="3.5.1.-" evidence="1"/>
<dbReference type="EMBL" id="CABEEZ010000039">
    <property type="protein sequence ID" value="VTR25267.1"/>
    <property type="molecule type" value="Genomic_DNA"/>
</dbReference>
<dbReference type="GO" id="GO:0016787">
    <property type="term" value="F:hydrolase activity"/>
    <property type="evidence" value="ECO:0007669"/>
    <property type="project" value="UniProtKB-KW"/>
</dbReference>
<evidence type="ECO:0000313" key="1">
    <source>
        <dbReference type="EMBL" id="VTR25267.1"/>
    </source>
</evidence>
<dbReference type="AlphaFoldDB" id="A0A4U9U037"/>
<keyword evidence="1" id="KW-0378">Hydrolase</keyword>
<organism evidence="1">
    <name type="scientific">Serratia fonticola</name>
    <dbReference type="NCBI Taxonomy" id="47917"/>
    <lineage>
        <taxon>Bacteria</taxon>
        <taxon>Pseudomonadati</taxon>
        <taxon>Pseudomonadota</taxon>
        <taxon>Gammaproteobacteria</taxon>
        <taxon>Enterobacterales</taxon>
        <taxon>Yersiniaceae</taxon>
        <taxon>Serratia</taxon>
    </lineage>
</organism>
<dbReference type="Gene3D" id="3.40.800.20">
    <property type="entry name" value="Histone deacetylase domain"/>
    <property type="match status" value="1"/>
</dbReference>
<proteinExistence type="predicted"/>